<dbReference type="CDD" id="cd09680">
    <property type="entry name" value="Cas10_III"/>
    <property type="match status" value="1"/>
</dbReference>
<protein>
    <recommendedName>
        <fullName evidence="3">CRISPR system single-strand-specific deoxyribonuclease Cas10/Csm1 (subtype III-A)</fullName>
    </recommendedName>
    <alternativeName>
        <fullName evidence="12">Cyclic oligoadenylate synthase</fullName>
    </alternativeName>
</protein>
<comment type="cofactor">
    <cofactor evidence="1">
        <name>a divalent metal cation</name>
        <dbReference type="ChEBI" id="CHEBI:60240"/>
    </cofactor>
</comment>
<dbReference type="HOGENOM" id="CLU_017487_0_0_2"/>
<dbReference type="NCBIfam" id="TIGR02578">
    <property type="entry name" value="cas_TM1811_Csm1"/>
    <property type="match status" value="1"/>
</dbReference>
<dbReference type="GO" id="GO:0004519">
    <property type="term" value="F:endonuclease activity"/>
    <property type="evidence" value="ECO:0007669"/>
    <property type="project" value="UniProtKB-KW"/>
</dbReference>
<comment type="similarity">
    <text evidence="2">Belongs to the CRISPR-associated Cas10/Csm1 family.</text>
</comment>
<feature type="domain" description="GGDEF" evidence="13">
    <location>
        <begin position="553"/>
        <end position="719"/>
    </location>
</feature>
<dbReference type="STRING" id="880724.Metig_1247"/>
<evidence type="ECO:0000259" key="13">
    <source>
        <dbReference type="PROSITE" id="PS50887"/>
    </source>
</evidence>
<gene>
    <name evidence="14" type="ordered locus">Metig_1247</name>
</gene>
<dbReference type="AlphaFoldDB" id="F6BEA7"/>
<evidence type="ECO:0000256" key="7">
    <source>
        <dbReference type="ARBA" id="ARBA00022759"/>
    </source>
</evidence>
<evidence type="ECO:0000313" key="14">
    <source>
        <dbReference type="EMBL" id="AEF96784.1"/>
    </source>
</evidence>
<dbReference type="PANTHER" id="PTHR36528">
    <property type="entry name" value="CRISPR SYSTEM SINGLE-STRAND-SPECIFIC DEOXYRIBONUCLEASE CAS10/CSM1 (SUBTYPE III-A)"/>
    <property type="match status" value="1"/>
</dbReference>
<dbReference type="InterPro" id="IPR000160">
    <property type="entry name" value="GGDEF_dom"/>
</dbReference>
<evidence type="ECO:0000256" key="8">
    <source>
        <dbReference type="ARBA" id="ARBA00022801"/>
    </source>
</evidence>
<keyword evidence="15" id="KW-1185">Reference proteome</keyword>
<evidence type="ECO:0000256" key="11">
    <source>
        <dbReference type="ARBA" id="ARBA00023118"/>
    </source>
</evidence>
<evidence type="ECO:0000256" key="9">
    <source>
        <dbReference type="ARBA" id="ARBA00022839"/>
    </source>
</evidence>
<dbReference type="KEGG" id="mig:Metig_1247"/>
<dbReference type="GO" id="GO:0016740">
    <property type="term" value="F:transferase activity"/>
    <property type="evidence" value="ECO:0007669"/>
    <property type="project" value="UniProtKB-KW"/>
</dbReference>
<accession>F6BEA7</accession>
<keyword evidence="7" id="KW-0255">Endonuclease</keyword>
<evidence type="ECO:0000313" key="15">
    <source>
        <dbReference type="Proteomes" id="UP000009227"/>
    </source>
</evidence>
<dbReference type="Pfam" id="PF22335">
    <property type="entry name" value="Cas10-Cmr2_palm2"/>
    <property type="match status" value="1"/>
</dbReference>
<dbReference type="PANTHER" id="PTHR36528:SF1">
    <property type="entry name" value="CRISPR SYSTEM SINGLE-STRAND-SPECIFIC DEOXYRIBONUCLEASE CAS10_CSM1 (SUBTYPE III-A)"/>
    <property type="match status" value="1"/>
</dbReference>
<dbReference type="SUPFAM" id="SSF109604">
    <property type="entry name" value="HD-domain/PDEase-like"/>
    <property type="match status" value="1"/>
</dbReference>
<keyword evidence="8" id="KW-0378">Hydrolase</keyword>
<dbReference type="Gene3D" id="3.30.70.270">
    <property type="match status" value="1"/>
</dbReference>
<dbReference type="GO" id="GO:0004527">
    <property type="term" value="F:exonuclease activity"/>
    <property type="evidence" value="ECO:0007669"/>
    <property type="project" value="UniProtKB-KW"/>
</dbReference>
<dbReference type="InterPro" id="IPR013408">
    <property type="entry name" value="Cas10/Csm1"/>
</dbReference>
<evidence type="ECO:0000256" key="4">
    <source>
        <dbReference type="ARBA" id="ARBA00022679"/>
    </source>
</evidence>
<reference evidence="14 15" key="1">
    <citation type="submission" date="2011-05" db="EMBL/GenBank/DDBJ databases">
        <title>Complete sequence of Methanotorris igneus Kol 5.</title>
        <authorList>
            <consortium name="US DOE Joint Genome Institute"/>
            <person name="Lucas S."/>
            <person name="Han J."/>
            <person name="Lapidus A."/>
            <person name="Cheng J.-F."/>
            <person name="Goodwin L."/>
            <person name="Pitluck S."/>
            <person name="Peters L."/>
            <person name="Mikhailova N."/>
            <person name="Chertkov O."/>
            <person name="Han C."/>
            <person name="Tapia R."/>
            <person name="Land M."/>
            <person name="Hauser L."/>
            <person name="Kyrpides N."/>
            <person name="Ivanova N."/>
            <person name="Pagani I."/>
            <person name="Sieprawska-Lupa M."/>
            <person name="Whitman W."/>
            <person name="Woyke T."/>
        </authorList>
    </citation>
    <scope>NUCLEOTIDE SEQUENCE [LARGE SCALE GENOMIC DNA]</scope>
    <source>
        <strain evidence="15">DSM 5666 / JCM 11834 / Kol 5</strain>
    </source>
</reference>
<evidence type="ECO:0000256" key="10">
    <source>
        <dbReference type="ARBA" id="ARBA00022840"/>
    </source>
</evidence>
<dbReference type="Proteomes" id="UP000009227">
    <property type="component" value="Chromosome"/>
</dbReference>
<evidence type="ECO:0000256" key="1">
    <source>
        <dbReference type="ARBA" id="ARBA00001968"/>
    </source>
</evidence>
<keyword evidence="5" id="KW-0540">Nuclease</keyword>
<evidence type="ECO:0000256" key="3">
    <source>
        <dbReference type="ARBA" id="ARBA00014333"/>
    </source>
</evidence>
<dbReference type="InterPro" id="IPR052117">
    <property type="entry name" value="Cas10/Csm1_subtype-III-A"/>
</dbReference>
<dbReference type="GO" id="GO:0005524">
    <property type="term" value="F:ATP binding"/>
    <property type="evidence" value="ECO:0007669"/>
    <property type="project" value="UniProtKB-KW"/>
</dbReference>
<dbReference type="GO" id="GO:0051607">
    <property type="term" value="P:defense response to virus"/>
    <property type="evidence" value="ECO:0007669"/>
    <property type="project" value="UniProtKB-KW"/>
</dbReference>
<keyword evidence="10" id="KW-0067">ATP-binding</keyword>
<dbReference type="InterPro" id="IPR043128">
    <property type="entry name" value="Rev_trsase/Diguanyl_cyclase"/>
</dbReference>
<dbReference type="Gene3D" id="1.10.3210.10">
    <property type="entry name" value="Hypothetical protein af1432"/>
    <property type="match status" value="1"/>
</dbReference>
<organism evidence="15">
    <name type="scientific">Methanotorris igneus (strain DSM 5666 / JCM 11834 / Kol 5)</name>
    <dbReference type="NCBI Taxonomy" id="880724"/>
    <lineage>
        <taxon>Archaea</taxon>
        <taxon>Methanobacteriati</taxon>
        <taxon>Methanobacteriota</taxon>
        <taxon>Methanomada group</taxon>
        <taxon>Methanococci</taxon>
        <taxon>Methanococcales</taxon>
        <taxon>Methanocaldococcaceae</taxon>
        <taxon>Methanotorris</taxon>
    </lineage>
</organism>
<dbReference type="InterPro" id="IPR041062">
    <property type="entry name" value="Csm1_B"/>
</dbReference>
<dbReference type="PROSITE" id="PS50887">
    <property type="entry name" value="GGDEF"/>
    <property type="match status" value="1"/>
</dbReference>
<dbReference type="InterPro" id="IPR054767">
    <property type="entry name" value="Cas10-Cmr2_palm2"/>
</dbReference>
<evidence type="ECO:0000256" key="5">
    <source>
        <dbReference type="ARBA" id="ARBA00022722"/>
    </source>
</evidence>
<dbReference type="InterPro" id="IPR006674">
    <property type="entry name" value="HD_domain"/>
</dbReference>
<name>F6BEA7_METIK</name>
<evidence type="ECO:0000256" key="6">
    <source>
        <dbReference type="ARBA" id="ARBA00022741"/>
    </source>
</evidence>
<dbReference type="Pfam" id="PF18211">
    <property type="entry name" value="Csm1_B"/>
    <property type="match status" value="1"/>
</dbReference>
<keyword evidence="9" id="KW-0269">Exonuclease</keyword>
<dbReference type="EMBL" id="CP002737">
    <property type="protein sequence ID" value="AEF96784.1"/>
    <property type="molecule type" value="Genomic_DNA"/>
</dbReference>
<keyword evidence="4" id="KW-0808">Transferase</keyword>
<keyword evidence="6" id="KW-0547">Nucleotide-binding</keyword>
<keyword evidence="11" id="KW-0051">Antiviral defense</keyword>
<sequence>MILLGDCMDSEYRAVVIGALLHDIGKFVQRKIMDEGKKQQKHEIEGYNYLKKLFDEGFLSFLSDKEERIILDIVKEHHNNKIKDGYVGIVRLADWLSSGERKSVEESDILKGYGEDIKLLSIFETANLLKHVESESKLETLYGMGYKYPLKELKINKKVIFTNKPYPNDNYVDLFNDFETALGDFKNKNDISFEELLQLLYKYTWCIPSATFWESCGAIRGSYPDISLYDHLKTTCAIAACLYRLYESKKINEKINDKKLKEYLERKNWDDKIFCLIHGDISGIQDFIFTVKNKYAAKTLRGRSFYLDFLMEYLARYICKELDLPIANILFCGGGHFYILSYKVDDGKIEEFEKKINDILFDMFKTKVYVYLVKEDVSLSDFLDFSKVWKRVSDRTVERKLRRFDYKLEKIFKKPIDDGKDERCKICNNELKDEKIPLEEEEGYRCPYCESFINITEKLKKYSKENKFKLKEIFNDENEIKIKIFKELENSFNLLEDKGFFRYYLDEYNLPDNNGELIIPFKIFPISFPLDENGDIIDLNELAKKAEKRTGTNKIAVLKMDVDNLGELFTKGLKIIKNNKNKERKNLASISRMSTLSNFLSLFFTGYIPYLIKTGKFKDKEGKEHEFKDNIYLIYAGGDDTLITGSWDAVWELAKKIREDFKEFVCYNPFITLSAGIYLTNPKFKFKRAVEFAEEELERAKDNEIKDIIKKNSLSIFSTPLNWDLEVKYIPGFWEKLKDIKSELELGNELINEMLSMEKYCEKFNEDELEGKFNELIKDTNKKRILHISQVAAEMLNKIVKKGKNGEIILYLPYYWRLLYYIKRNYKKKEEYEKVKFLEDYVKRKVHQAVLQNVGLSLNDLKVAAKITELKWRG</sequence>
<proteinExistence type="inferred from homology"/>
<dbReference type="Pfam" id="PF01966">
    <property type="entry name" value="HD"/>
    <property type="match status" value="1"/>
</dbReference>
<evidence type="ECO:0000256" key="2">
    <source>
        <dbReference type="ARBA" id="ARBA00005700"/>
    </source>
</evidence>
<evidence type="ECO:0000256" key="12">
    <source>
        <dbReference type="ARBA" id="ARBA00032922"/>
    </source>
</evidence>